<proteinExistence type="predicted"/>
<dbReference type="AlphaFoldDB" id="A0A1G4RXH5"/>
<dbReference type="SUPFAM" id="SSF53300">
    <property type="entry name" value="vWA-like"/>
    <property type="match status" value="1"/>
</dbReference>
<evidence type="ECO:0008006" key="4">
    <source>
        <dbReference type="Google" id="ProtNLM"/>
    </source>
</evidence>
<name>A0A1G4RXH5_9HYPH</name>
<dbReference type="Gene3D" id="3.40.50.410">
    <property type="entry name" value="von Willebrand factor, type A domain"/>
    <property type="match status" value="1"/>
</dbReference>
<reference evidence="3" key="1">
    <citation type="submission" date="2016-10" db="EMBL/GenBank/DDBJ databases">
        <authorList>
            <person name="Varghese N."/>
            <person name="Submissions S."/>
        </authorList>
    </citation>
    <scope>NUCLEOTIDE SEQUENCE [LARGE SCALE GENOMIC DNA]</scope>
    <source>
        <strain evidence="3">CGMCC 1.1761</strain>
    </source>
</reference>
<evidence type="ECO:0000313" key="2">
    <source>
        <dbReference type="EMBL" id="SCW61448.1"/>
    </source>
</evidence>
<evidence type="ECO:0000313" key="3">
    <source>
        <dbReference type="Proteomes" id="UP000198889"/>
    </source>
</evidence>
<dbReference type="STRING" id="177413.SAMN05660859_2004"/>
<keyword evidence="1" id="KW-0732">Signal</keyword>
<dbReference type="InterPro" id="IPR010607">
    <property type="entry name" value="DUF1194"/>
</dbReference>
<organism evidence="2 3">
    <name type="scientific">Ancylobacter rudongensis</name>
    <dbReference type="NCBI Taxonomy" id="177413"/>
    <lineage>
        <taxon>Bacteria</taxon>
        <taxon>Pseudomonadati</taxon>
        <taxon>Pseudomonadota</taxon>
        <taxon>Alphaproteobacteria</taxon>
        <taxon>Hyphomicrobiales</taxon>
        <taxon>Xanthobacteraceae</taxon>
        <taxon>Ancylobacter</taxon>
    </lineage>
</organism>
<feature type="signal peptide" evidence="1">
    <location>
        <begin position="1"/>
        <end position="25"/>
    </location>
</feature>
<dbReference type="Proteomes" id="UP000198889">
    <property type="component" value="Unassembled WGS sequence"/>
</dbReference>
<protein>
    <recommendedName>
        <fullName evidence="4">VWFA domain-containing protein</fullName>
    </recommendedName>
</protein>
<dbReference type="EMBL" id="FMTP01000002">
    <property type="protein sequence ID" value="SCW61448.1"/>
    <property type="molecule type" value="Genomic_DNA"/>
</dbReference>
<gene>
    <name evidence="2" type="ORF">SAMN05660859_2004</name>
</gene>
<sequence>MSRMRAFLALLAALCSLTAASGARAADTVDVELVLAVDVSYSMDLDELALQREGYMQAVTSPEFLNALRLGPNGRIAIAYVEWAGADEQKLVVDWMLVGSPSEARAFAAAIGAAPLRRVYRTSISSAMTFSADLIEGNGIRGLRRVIDISGDGTNNQGPLVDVTRDAIAARGITINGLPLMLKQATGSLLDIGDLDIYYEDCVIGGPGAFVIPVRGPHEFADAIKTKLVLEIAGVRPPETGLIRPASSAEPRVSCTIGERMWMERWGN</sequence>
<feature type="chain" id="PRO_5011751999" description="VWFA domain-containing protein" evidence="1">
    <location>
        <begin position="26"/>
        <end position="268"/>
    </location>
</feature>
<dbReference type="InterPro" id="IPR036465">
    <property type="entry name" value="vWFA_dom_sf"/>
</dbReference>
<evidence type="ECO:0000256" key="1">
    <source>
        <dbReference type="SAM" id="SignalP"/>
    </source>
</evidence>
<dbReference type="RefSeq" id="WP_091438564.1">
    <property type="nucleotide sequence ID" value="NZ_FMTP01000002.1"/>
</dbReference>
<keyword evidence="3" id="KW-1185">Reference proteome</keyword>
<dbReference type="Pfam" id="PF06707">
    <property type="entry name" value="DUF1194"/>
    <property type="match status" value="1"/>
</dbReference>
<accession>A0A1G4RXH5</accession>